<reference evidence="3" key="1">
    <citation type="submission" date="2023-03" db="EMBL/GenBank/DDBJ databases">
        <title>Massive genome expansion in bonnet fungi (Mycena s.s.) driven by repeated elements and novel gene families across ecological guilds.</title>
        <authorList>
            <consortium name="Lawrence Berkeley National Laboratory"/>
            <person name="Harder C.B."/>
            <person name="Miyauchi S."/>
            <person name="Viragh M."/>
            <person name="Kuo A."/>
            <person name="Thoen E."/>
            <person name="Andreopoulos B."/>
            <person name="Lu D."/>
            <person name="Skrede I."/>
            <person name="Drula E."/>
            <person name="Henrissat B."/>
            <person name="Morin E."/>
            <person name="Kohler A."/>
            <person name="Barry K."/>
            <person name="LaButti K."/>
            <person name="Morin E."/>
            <person name="Salamov A."/>
            <person name="Lipzen A."/>
            <person name="Mereny Z."/>
            <person name="Hegedus B."/>
            <person name="Baldrian P."/>
            <person name="Stursova M."/>
            <person name="Weitz H."/>
            <person name="Taylor A."/>
            <person name="Grigoriev I.V."/>
            <person name="Nagy L.G."/>
            <person name="Martin F."/>
            <person name="Kauserud H."/>
        </authorList>
    </citation>
    <scope>NUCLEOTIDE SEQUENCE</scope>
    <source>
        <strain evidence="3">9284</strain>
    </source>
</reference>
<evidence type="ECO:0008006" key="5">
    <source>
        <dbReference type="Google" id="ProtNLM"/>
    </source>
</evidence>
<comment type="similarity">
    <text evidence="1">Belongs to the short-chain dehydrogenases/reductases (SDR) family.</text>
</comment>
<dbReference type="PRINTS" id="PR00080">
    <property type="entry name" value="SDRFAMILY"/>
</dbReference>
<dbReference type="Pfam" id="PF13561">
    <property type="entry name" value="adh_short_C2"/>
    <property type="match status" value="1"/>
</dbReference>
<dbReference type="InterPro" id="IPR002347">
    <property type="entry name" value="SDR_fam"/>
</dbReference>
<keyword evidence="4" id="KW-1185">Reference proteome</keyword>
<dbReference type="PANTHER" id="PTHR42760">
    <property type="entry name" value="SHORT-CHAIN DEHYDROGENASES/REDUCTASES FAMILY MEMBER"/>
    <property type="match status" value="1"/>
</dbReference>
<dbReference type="GO" id="GO:0006633">
    <property type="term" value="P:fatty acid biosynthetic process"/>
    <property type="evidence" value="ECO:0007669"/>
    <property type="project" value="TreeGrafter"/>
</dbReference>
<dbReference type="InterPro" id="IPR036291">
    <property type="entry name" value="NAD(P)-bd_dom_sf"/>
</dbReference>
<evidence type="ECO:0000256" key="1">
    <source>
        <dbReference type="ARBA" id="ARBA00006484"/>
    </source>
</evidence>
<sequence>MSSQPQRDQRVALVTGAARGIGHSIAIRLSGQGFLVALNDLPCNETALQGVVNSIRTSQCDEESAAMTCLADVSVEGEVERMIDEVVGYYGRLDVMVANAGLLHRNLIVETTAAEWDESMAVNARGTFFCYKYAARQMIRQYEEAQQQGQVLAGLRIIGAASVAAKRAGTSLGAYSASKFAIRGLTQAAALELGQYGITVNAYAPGGIDTEMLGQIASGTAAEMGNKPDDYFQELKDRTALGCIGETTDVSNLVSFLASEDSKFITGQSVRLQFPWLQI</sequence>
<dbReference type="SUPFAM" id="SSF51735">
    <property type="entry name" value="NAD(P)-binding Rossmann-fold domains"/>
    <property type="match status" value="1"/>
</dbReference>
<dbReference type="FunFam" id="3.40.50.720:FF:000084">
    <property type="entry name" value="Short-chain dehydrogenase reductase"/>
    <property type="match status" value="1"/>
</dbReference>
<keyword evidence="2" id="KW-0521">NADP</keyword>
<dbReference type="AlphaFoldDB" id="A0AAD7B1H1"/>
<dbReference type="Proteomes" id="UP001221142">
    <property type="component" value="Unassembled WGS sequence"/>
</dbReference>
<dbReference type="PRINTS" id="PR00081">
    <property type="entry name" value="GDHRDH"/>
</dbReference>
<dbReference type="GO" id="GO:0016616">
    <property type="term" value="F:oxidoreductase activity, acting on the CH-OH group of donors, NAD or NADP as acceptor"/>
    <property type="evidence" value="ECO:0007669"/>
    <property type="project" value="TreeGrafter"/>
</dbReference>
<evidence type="ECO:0000256" key="2">
    <source>
        <dbReference type="ARBA" id="ARBA00022857"/>
    </source>
</evidence>
<dbReference type="EMBL" id="JARKIF010000051">
    <property type="protein sequence ID" value="KAJ7607162.1"/>
    <property type="molecule type" value="Genomic_DNA"/>
</dbReference>
<protein>
    <recommendedName>
        <fullName evidence="5">NAD(P)-binding protein</fullName>
    </recommendedName>
</protein>
<evidence type="ECO:0000313" key="4">
    <source>
        <dbReference type="Proteomes" id="UP001221142"/>
    </source>
</evidence>
<proteinExistence type="inferred from homology"/>
<organism evidence="3 4">
    <name type="scientific">Roridomyces roridus</name>
    <dbReference type="NCBI Taxonomy" id="1738132"/>
    <lineage>
        <taxon>Eukaryota</taxon>
        <taxon>Fungi</taxon>
        <taxon>Dikarya</taxon>
        <taxon>Basidiomycota</taxon>
        <taxon>Agaricomycotina</taxon>
        <taxon>Agaricomycetes</taxon>
        <taxon>Agaricomycetidae</taxon>
        <taxon>Agaricales</taxon>
        <taxon>Marasmiineae</taxon>
        <taxon>Mycenaceae</taxon>
        <taxon>Roridomyces</taxon>
    </lineage>
</organism>
<gene>
    <name evidence="3" type="ORF">FB45DRAFT_1135631</name>
</gene>
<dbReference type="InterPro" id="IPR020904">
    <property type="entry name" value="Sc_DH/Rdtase_CS"/>
</dbReference>
<dbReference type="PANTHER" id="PTHR42760:SF121">
    <property type="entry name" value="3-OXOACYL-(ACYL-CARRIER-PROTEIN) REDUCTASE"/>
    <property type="match status" value="1"/>
</dbReference>
<dbReference type="Gene3D" id="3.40.50.720">
    <property type="entry name" value="NAD(P)-binding Rossmann-like Domain"/>
    <property type="match status" value="1"/>
</dbReference>
<evidence type="ECO:0000313" key="3">
    <source>
        <dbReference type="EMBL" id="KAJ7607162.1"/>
    </source>
</evidence>
<comment type="caution">
    <text evidence="3">The sequence shown here is derived from an EMBL/GenBank/DDBJ whole genome shotgun (WGS) entry which is preliminary data.</text>
</comment>
<name>A0AAD7B1H1_9AGAR</name>
<accession>A0AAD7B1H1</accession>
<dbReference type="GO" id="GO:0048038">
    <property type="term" value="F:quinone binding"/>
    <property type="evidence" value="ECO:0007669"/>
    <property type="project" value="TreeGrafter"/>
</dbReference>
<dbReference type="PROSITE" id="PS00061">
    <property type="entry name" value="ADH_SHORT"/>
    <property type="match status" value="1"/>
</dbReference>